<accession>A0A328Q867</accession>
<sequence length="106" mass="12122">MESNVDRLGRRMVELNNALQDKRTNPDYGFENVKSVDMLIKFVITLDGSENGINDGIYIYMNDDGSIVNAEYFVKENDDVTIISFTDEQLELIIELFSDVFTVNVD</sequence>
<protein>
    <submittedName>
        <fullName evidence="1">Uncharacterized protein</fullName>
    </submittedName>
</protein>
<dbReference type="AlphaFoldDB" id="A0A328Q867"/>
<organism evidence="1 2">
    <name type="scientific">Methanosphaera stadtmanae</name>
    <dbReference type="NCBI Taxonomy" id="2317"/>
    <lineage>
        <taxon>Archaea</taxon>
        <taxon>Methanobacteriati</taxon>
        <taxon>Methanobacteriota</taxon>
        <taxon>Methanomada group</taxon>
        <taxon>Methanobacteria</taxon>
        <taxon>Methanobacteriales</taxon>
        <taxon>Methanobacteriaceae</taxon>
        <taxon>Methanosphaera</taxon>
    </lineage>
</organism>
<evidence type="ECO:0000313" key="1">
    <source>
        <dbReference type="EMBL" id="RAP02999.1"/>
    </source>
</evidence>
<reference evidence="1 2" key="1">
    <citation type="submission" date="2017-05" db="EMBL/GenBank/DDBJ databases">
        <title>Host range expansion of the Methanosphaera genus to humans and monogastric animals involves recent and extensive reduction in genome content.</title>
        <authorList>
            <person name="Hoedt E.C."/>
            <person name="Volmer J.G."/>
            <person name="Parks D.H."/>
            <person name="Rosewarne C.P."/>
            <person name="Denman S.E."/>
            <person name="Mcsweeney C.S."/>
            <person name="O Cuiv P."/>
            <person name="Hugenholtz P."/>
            <person name="Tyson G.W."/>
            <person name="Morrison M."/>
        </authorList>
    </citation>
    <scope>NUCLEOTIDE SEQUENCE [LARGE SCALE GENOMIC DNA]</scope>
    <source>
        <strain evidence="1 2">PA5</strain>
    </source>
</reference>
<evidence type="ECO:0000313" key="2">
    <source>
        <dbReference type="Proteomes" id="UP000248557"/>
    </source>
</evidence>
<dbReference type="GeneID" id="3856224"/>
<proteinExistence type="predicted"/>
<dbReference type="OMA" id="LFLYMND"/>
<gene>
    <name evidence="1" type="ORF">CA615_04575</name>
</gene>
<dbReference type="RefSeq" id="WP_011406504.1">
    <property type="nucleotide sequence ID" value="NZ_CATZNA010000104.1"/>
</dbReference>
<dbReference type="EMBL" id="NGJK01000055">
    <property type="protein sequence ID" value="RAP02999.1"/>
    <property type="molecule type" value="Genomic_DNA"/>
</dbReference>
<name>A0A328Q867_9EURY</name>
<dbReference type="Proteomes" id="UP000248557">
    <property type="component" value="Unassembled WGS sequence"/>
</dbReference>
<comment type="caution">
    <text evidence="1">The sequence shown here is derived from an EMBL/GenBank/DDBJ whole genome shotgun (WGS) entry which is preliminary data.</text>
</comment>